<dbReference type="InterPro" id="IPR003000">
    <property type="entry name" value="Sirtuin"/>
</dbReference>
<dbReference type="CDD" id="cd02249">
    <property type="entry name" value="ZZ"/>
    <property type="match status" value="1"/>
</dbReference>
<dbReference type="Pfam" id="PF00569">
    <property type="entry name" value="ZZ"/>
    <property type="match status" value="1"/>
</dbReference>
<protein>
    <recommendedName>
        <fullName evidence="8">Deacetylase sirtuin-type domain-containing protein</fullName>
    </recommendedName>
</protein>
<reference evidence="9" key="1">
    <citation type="submission" date="2013-12" db="EMBL/GenBank/DDBJ databases">
        <title>The Genome Sequence of Aphanomyces astaci APO3.</title>
        <authorList>
            <consortium name="The Broad Institute Genomics Platform"/>
            <person name="Russ C."/>
            <person name="Tyler B."/>
            <person name="van West P."/>
            <person name="Dieguez-Uribeondo J."/>
            <person name="Young S.K."/>
            <person name="Zeng Q."/>
            <person name="Gargeya S."/>
            <person name="Fitzgerald M."/>
            <person name="Abouelleil A."/>
            <person name="Alvarado L."/>
            <person name="Chapman S.B."/>
            <person name="Gainer-Dewar J."/>
            <person name="Goldberg J."/>
            <person name="Griggs A."/>
            <person name="Gujja S."/>
            <person name="Hansen M."/>
            <person name="Howarth C."/>
            <person name="Imamovic A."/>
            <person name="Ireland A."/>
            <person name="Larimer J."/>
            <person name="McCowan C."/>
            <person name="Murphy C."/>
            <person name="Pearson M."/>
            <person name="Poon T.W."/>
            <person name="Priest M."/>
            <person name="Roberts A."/>
            <person name="Saif S."/>
            <person name="Shea T."/>
            <person name="Sykes S."/>
            <person name="Wortman J."/>
            <person name="Nusbaum C."/>
            <person name="Birren B."/>
        </authorList>
    </citation>
    <scope>NUCLEOTIDE SEQUENCE [LARGE SCALE GENOMIC DNA]</scope>
    <source>
        <strain evidence="9">APO3</strain>
    </source>
</reference>
<accession>W4FRY8</accession>
<evidence type="ECO:0000256" key="3">
    <source>
        <dbReference type="ARBA" id="ARBA00022723"/>
    </source>
</evidence>
<dbReference type="SUPFAM" id="SSF52467">
    <property type="entry name" value="DHS-like NAD/FAD-binding domain"/>
    <property type="match status" value="1"/>
</dbReference>
<dbReference type="GO" id="GO:0008270">
    <property type="term" value="F:zinc ion binding"/>
    <property type="evidence" value="ECO:0007669"/>
    <property type="project" value="UniProtKB-KW"/>
</dbReference>
<dbReference type="GO" id="GO:0017136">
    <property type="term" value="F:histone deacetylase activity, NAD-dependent"/>
    <property type="evidence" value="ECO:0007669"/>
    <property type="project" value="TreeGrafter"/>
</dbReference>
<proteinExistence type="predicted"/>
<dbReference type="GeneID" id="20816571"/>
<evidence type="ECO:0000259" key="8">
    <source>
        <dbReference type="PROSITE" id="PS50305"/>
    </source>
</evidence>
<evidence type="ECO:0000256" key="4">
    <source>
        <dbReference type="ARBA" id="ARBA00022771"/>
    </source>
</evidence>
<dbReference type="InterPro" id="IPR026590">
    <property type="entry name" value="Ssirtuin_cat_dom"/>
</dbReference>
<dbReference type="PANTHER" id="PTHR11085:SF9">
    <property type="entry name" value="NAD-DEPENDENT PROTEIN DEACETYLASE SIRTUIN-1"/>
    <property type="match status" value="1"/>
</dbReference>
<feature type="binding site" evidence="7">
    <location>
        <position position="239"/>
    </location>
    <ligand>
        <name>Zn(2+)</name>
        <dbReference type="ChEBI" id="CHEBI:29105"/>
    </ligand>
</feature>
<sequence length="453" mass="49023">MSLRAQHARGAKRKDVNYAVLHTGQAVPDMDGDDDEKLGKKQAKKKASGCYLCAAASQTASKLYTCSTCPNRFHMSCAIKLTPTAPSHRCCACIASDAKEALPRPQLTSLDNAVQALKEAKRIVVVVGAGISVSCGIPDFRSKDGIYAMVKDMALDLPDPESLFDMDFFRSNPIPFYRFAAAFFNGKSFTPSLTHRFLRRLQDQHQLLRVYSQNVDGLEAAAGVTNVIQCHGTLTTSSCMSCGYALDTTTALQRCKGSKDHIPKCPQCNDGILKPDITFFGEALHDATRHALPVDRTQADLVLVMGTSLQVSPVADIPVYLNAVPQVLINMESVTPKGKLGFRGFDIECLGPCDVIVEYFMAALDGNASVLSSPMHVHPPNRYCFDGCHLDDVATEEGAPPSIDSFHCDECGSDIAGARFSCGTCFDFDLCLACSNSTLHPHALFKTTCDVSI</sequence>
<dbReference type="InterPro" id="IPR043145">
    <property type="entry name" value="Znf_ZZ_sf"/>
</dbReference>
<dbReference type="InterPro" id="IPR026591">
    <property type="entry name" value="Sirtuin_cat_small_dom_sf"/>
</dbReference>
<dbReference type="InterPro" id="IPR029035">
    <property type="entry name" value="DHS-like_NAD/FAD-binding_dom"/>
</dbReference>
<evidence type="ECO:0000256" key="5">
    <source>
        <dbReference type="ARBA" id="ARBA00022833"/>
    </source>
</evidence>
<keyword evidence="5 7" id="KW-0862">Zinc</keyword>
<comment type="cofactor">
    <cofactor evidence="1">
        <name>Zn(2+)</name>
        <dbReference type="ChEBI" id="CHEBI:29105"/>
    </cofactor>
</comment>
<dbReference type="OrthoDB" id="420264at2759"/>
<evidence type="ECO:0000256" key="2">
    <source>
        <dbReference type="ARBA" id="ARBA00022679"/>
    </source>
</evidence>
<dbReference type="RefSeq" id="XP_009840736.1">
    <property type="nucleotide sequence ID" value="XM_009842434.1"/>
</dbReference>
<name>W4FRY8_APHAT</name>
<keyword evidence="6" id="KW-0520">NAD</keyword>
<evidence type="ECO:0000313" key="9">
    <source>
        <dbReference type="EMBL" id="ETV69721.1"/>
    </source>
</evidence>
<feature type="binding site" evidence="7">
    <location>
        <position position="242"/>
    </location>
    <ligand>
        <name>Zn(2+)</name>
        <dbReference type="ChEBI" id="CHEBI:29105"/>
    </ligand>
</feature>
<dbReference type="PANTHER" id="PTHR11085">
    <property type="entry name" value="NAD-DEPENDENT PROTEIN DEACYLASE SIRTUIN-5, MITOCHONDRIAL-RELATED"/>
    <property type="match status" value="1"/>
</dbReference>
<keyword evidence="2" id="KW-0808">Transferase</keyword>
<dbReference type="GO" id="GO:0070403">
    <property type="term" value="F:NAD+ binding"/>
    <property type="evidence" value="ECO:0007669"/>
    <property type="project" value="InterPro"/>
</dbReference>
<feature type="domain" description="Deacetylase sirtuin-type" evidence="8">
    <location>
        <begin position="103"/>
        <end position="367"/>
    </location>
</feature>
<evidence type="ECO:0000256" key="1">
    <source>
        <dbReference type="ARBA" id="ARBA00001947"/>
    </source>
</evidence>
<keyword evidence="4" id="KW-0863">Zinc-finger</keyword>
<evidence type="ECO:0000256" key="6">
    <source>
        <dbReference type="ARBA" id="ARBA00023027"/>
    </source>
</evidence>
<dbReference type="Gene3D" id="3.30.1600.10">
    <property type="entry name" value="SIR2/SIRT2 'Small Domain"/>
    <property type="match status" value="1"/>
</dbReference>
<gene>
    <name evidence="9" type="ORF">H257_14575</name>
</gene>
<dbReference type="EMBL" id="KI913172">
    <property type="protein sequence ID" value="ETV69721.1"/>
    <property type="molecule type" value="Genomic_DNA"/>
</dbReference>
<dbReference type="SMART" id="SM00291">
    <property type="entry name" value="ZnF_ZZ"/>
    <property type="match status" value="1"/>
</dbReference>
<evidence type="ECO:0000256" key="7">
    <source>
        <dbReference type="PROSITE-ProRule" id="PRU00236"/>
    </source>
</evidence>
<dbReference type="SUPFAM" id="SSF57850">
    <property type="entry name" value="RING/U-box"/>
    <property type="match status" value="1"/>
</dbReference>
<dbReference type="InterPro" id="IPR050134">
    <property type="entry name" value="NAD-dep_sirtuin_deacylases"/>
</dbReference>
<feature type="active site" description="Proton acceptor" evidence="7">
    <location>
        <position position="231"/>
    </location>
</feature>
<dbReference type="Gene3D" id="3.40.50.1220">
    <property type="entry name" value="TPP-binding domain"/>
    <property type="match status" value="1"/>
</dbReference>
<organism evidence="9">
    <name type="scientific">Aphanomyces astaci</name>
    <name type="common">Crayfish plague agent</name>
    <dbReference type="NCBI Taxonomy" id="112090"/>
    <lineage>
        <taxon>Eukaryota</taxon>
        <taxon>Sar</taxon>
        <taxon>Stramenopiles</taxon>
        <taxon>Oomycota</taxon>
        <taxon>Saprolegniomycetes</taxon>
        <taxon>Saprolegniales</taxon>
        <taxon>Verrucalvaceae</taxon>
        <taxon>Aphanomyces</taxon>
    </lineage>
</organism>
<dbReference type="PROSITE" id="PS50305">
    <property type="entry name" value="SIRTUIN"/>
    <property type="match status" value="1"/>
</dbReference>
<dbReference type="GO" id="GO:0005634">
    <property type="term" value="C:nucleus"/>
    <property type="evidence" value="ECO:0007669"/>
    <property type="project" value="TreeGrafter"/>
</dbReference>
<dbReference type="Pfam" id="PF02146">
    <property type="entry name" value="SIR2"/>
    <property type="match status" value="1"/>
</dbReference>
<dbReference type="Gene3D" id="3.30.60.90">
    <property type="match status" value="1"/>
</dbReference>
<dbReference type="PROSITE" id="PS01357">
    <property type="entry name" value="ZF_ZZ_1"/>
    <property type="match status" value="1"/>
</dbReference>
<dbReference type="AlphaFoldDB" id="W4FRY8"/>
<feature type="binding site" evidence="7">
    <location>
        <position position="265"/>
    </location>
    <ligand>
        <name>Zn(2+)</name>
        <dbReference type="ChEBI" id="CHEBI:29105"/>
    </ligand>
</feature>
<dbReference type="InterPro" id="IPR000433">
    <property type="entry name" value="Znf_ZZ"/>
</dbReference>
<dbReference type="VEuPathDB" id="FungiDB:H257_14575"/>
<feature type="binding site" evidence="7">
    <location>
        <position position="268"/>
    </location>
    <ligand>
        <name>Zn(2+)</name>
        <dbReference type="ChEBI" id="CHEBI:29105"/>
    </ligand>
</feature>
<keyword evidence="3 7" id="KW-0479">Metal-binding</keyword>
<dbReference type="STRING" id="112090.W4FRY8"/>